<keyword evidence="2" id="KW-1185">Reference proteome</keyword>
<evidence type="ECO:0000313" key="2">
    <source>
        <dbReference type="Proteomes" id="UP000326179"/>
    </source>
</evidence>
<dbReference type="AlphaFoldDB" id="A0A5Q0LJ23"/>
<dbReference type="Proteomes" id="UP000326179">
    <property type="component" value="Chromosome"/>
</dbReference>
<proteinExistence type="predicted"/>
<dbReference type="RefSeq" id="WP_153290671.1">
    <property type="nucleotide sequence ID" value="NZ_CP045643.1"/>
</dbReference>
<protein>
    <recommendedName>
        <fullName evidence="3">HAMP domain-containing protein</fullName>
    </recommendedName>
</protein>
<dbReference type="KEGG" id="sfy:GFH48_27055"/>
<dbReference type="EMBL" id="CP045643">
    <property type="protein sequence ID" value="QFZ76439.1"/>
    <property type="molecule type" value="Genomic_DNA"/>
</dbReference>
<accession>A0A5Q0LJ23</accession>
<sequence length="83" mass="9305">MSENSATRVLEDGQNRAFEDGLIRASDLRPPLAAMTAARDGDFTEVPETGYAPVAELSTAFNQIIDRDIHFNTEVRRLRRELV</sequence>
<organism evidence="1 2">
    <name type="scientific">Streptomyces fagopyri</name>
    <dbReference type="NCBI Taxonomy" id="2662397"/>
    <lineage>
        <taxon>Bacteria</taxon>
        <taxon>Bacillati</taxon>
        <taxon>Actinomycetota</taxon>
        <taxon>Actinomycetes</taxon>
        <taxon>Kitasatosporales</taxon>
        <taxon>Streptomycetaceae</taxon>
        <taxon>Streptomyces</taxon>
    </lineage>
</organism>
<name>A0A5Q0LJ23_9ACTN</name>
<reference evidence="1 2" key="1">
    <citation type="submission" date="2019-10" db="EMBL/GenBank/DDBJ databases">
        <title>A novel species.</title>
        <authorList>
            <person name="Gao J."/>
        </authorList>
    </citation>
    <scope>NUCLEOTIDE SEQUENCE [LARGE SCALE GENOMIC DNA]</scope>
    <source>
        <strain evidence="1 2">QMT-28</strain>
    </source>
</reference>
<evidence type="ECO:0000313" key="1">
    <source>
        <dbReference type="EMBL" id="QFZ76439.1"/>
    </source>
</evidence>
<gene>
    <name evidence="1" type="ORF">GFH48_27055</name>
</gene>
<evidence type="ECO:0008006" key="3">
    <source>
        <dbReference type="Google" id="ProtNLM"/>
    </source>
</evidence>